<dbReference type="EMBL" id="CM042053">
    <property type="protein sequence ID" value="KAI3714946.1"/>
    <property type="molecule type" value="Genomic_DNA"/>
</dbReference>
<reference evidence="1 2" key="2">
    <citation type="journal article" date="2022" name="Mol. Ecol. Resour.">
        <title>The genomes of chicory, endive, great burdock and yacon provide insights into Asteraceae paleo-polyploidization history and plant inulin production.</title>
        <authorList>
            <person name="Fan W."/>
            <person name="Wang S."/>
            <person name="Wang H."/>
            <person name="Wang A."/>
            <person name="Jiang F."/>
            <person name="Liu H."/>
            <person name="Zhao H."/>
            <person name="Xu D."/>
            <person name="Zhang Y."/>
        </authorList>
    </citation>
    <scope>NUCLEOTIDE SEQUENCE [LARGE SCALE GENOMIC DNA]</scope>
    <source>
        <strain evidence="2">cv. Niubang</strain>
    </source>
</reference>
<protein>
    <submittedName>
        <fullName evidence="1">Uncharacterized protein</fullName>
    </submittedName>
</protein>
<name>A0ACB9AZ02_ARCLA</name>
<evidence type="ECO:0000313" key="1">
    <source>
        <dbReference type="EMBL" id="KAI3714946.1"/>
    </source>
</evidence>
<keyword evidence="2" id="KW-1185">Reference proteome</keyword>
<gene>
    <name evidence="1" type="ORF">L6452_21908</name>
</gene>
<organism evidence="1 2">
    <name type="scientific">Arctium lappa</name>
    <name type="common">Greater burdock</name>
    <name type="synonym">Lappa major</name>
    <dbReference type="NCBI Taxonomy" id="4217"/>
    <lineage>
        <taxon>Eukaryota</taxon>
        <taxon>Viridiplantae</taxon>
        <taxon>Streptophyta</taxon>
        <taxon>Embryophyta</taxon>
        <taxon>Tracheophyta</taxon>
        <taxon>Spermatophyta</taxon>
        <taxon>Magnoliopsida</taxon>
        <taxon>eudicotyledons</taxon>
        <taxon>Gunneridae</taxon>
        <taxon>Pentapetalae</taxon>
        <taxon>asterids</taxon>
        <taxon>campanulids</taxon>
        <taxon>Asterales</taxon>
        <taxon>Asteraceae</taxon>
        <taxon>Carduoideae</taxon>
        <taxon>Cardueae</taxon>
        <taxon>Arctiinae</taxon>
        <taxon>Arctium</taxon>
    </lineage>
</organism>
<evidence type="ECO:0000313" key="2">
    <source>
        <dbReference type="Proteomes" id="UP001055879"/>
    </source>
</evidence>
<sequence>MDPLPRSSTSSKKATSLAKKKLVNGTSTRAACEIPFLHYLCLDVGGEPYHPTDSIQMMLGSQQATLHAAFSSKFDTLAARVTGMEERQDVDYHVTYDHIRTVRDKFQHGTL</sequence>
<accession>A0ACB9AZ02</accession>
<dbReference type="Proteomes" id="UP001055879">
    <property type="component" value="Linkage Group LG07"/>
</dbReference>
<proteinExistence type="predicted"/>
<reference evidence="2" key="1">
    <citation type="journal article" date="2022" name="Mol. Ecol. Resour.">
        <title>The genomes of chicory, endive, great burdock and yacon provide insights into Asteraceae palaeo-polyploidization history and plant inulin production.</title>
        <authorList>
            <person name="Fan W."/>
            <person name="Wang S."/>
            <person name="Wang H."/>
            <person name="Wang A."/>
            <person name="Jiang F."/>
            <person name="Liu H."/>
            <person name="Zhao H."/>
            <person name="Xu D."/>
            <person name="Zhang Y."/>
        </authorList>
    </citation>
    <scope>NUCLEOTIDE SEQUENCE [LARGE SCALE GENOMIC DNA]</scope>
    <source>
        <strain evidence="2">cv. Niubang</strain>
    </source>
</reference>
<comment type="caution">
    <text evidence="1">The sequence shown here is derived from an EMBL/GenBank/DDBJ whole genome shotgun (WGS) entry which is preliminary data.</text>
</comment>